<evidence type="ECO:0000313" key="3">
    <source>
        <dbReference type="Proteomes" id="UP000011688"/>
    </source>
</evidence>
<keyword evidence="3" id="KW-1185">Reference proteome</keyword>
<protein>
    <submittedName>
        <fullName evidence="2">Uncharacterized protein</fullName>
    </submittedName>
</protein>
<organism evidence="2 3">
    <name type="scientific">Natronococcus amylolyticus DSM 10524</name>
    <dbReference type="NCBI Taxonomy" id="1227497"/>
    <lineage>
        <taxon>Archaea</taxon>
        <taxon>Methanobacteriati</taxon>
        <taxon>Methanobacteriota</taxon>
        <taxon>Stenosarchaea group</taxon>
        <taxon>Halobacteria</taxon>
        <taxon>Halobacteriales</taxon>
        <taxon>Natrialbaceae</taxon>
        <taxon>Natronococcus</taxon>
    </lineage>
</organism>
<dbReference type="Pfam" id="PF19102">
    <property type="entry name" value="DUF5789"/>
    <property type="match status" value="1"/>
</dbReference>
<evidence type="ECO:0000313" key="2">
    <source>
        <dbReference type="EMBL" id="ELY54968.1"/>
    </source>
</evidence>
<name>L9X306_9EURY</name>
<dbReference type="eggNOG" id="arCOG04575">
    <property type="taxonomic scope" value="Archaea"/>
</dbReference>
<dbReference type="RefSeq" id="WP_005558625.1">
    <property type="nucleotide sequence ID" value="NZ_AOIB01000033.1"/>
</dbReference>
<evidence type="ECO:0000256" key="1">
    <source>
        <dbReference type="SAM" id="MobiDB-lite"/>
    </source>
</evidence>
<dbReference type="OrthoDB" id="197849at2157"/>
<dbReference type="PATRIC" id="fig|1227497.3.peg.3618"/>
<proteinExistence type="predicted"/>
<accession>L9X306</accession>
<sequence>MADDKRGRNKQARNAERRQREREVAAELERGDEAEPPVDAGELADFEAELEAVTFPATGTEVVAAVGDREIESVEGSYRLEELVPETDAETFDAPAAVLVQVQRPTVAEAMKQVVEASTTLRNPAFSPAQRKAYEKTFRELKAVDAVDDDEGIQAISDWIVERIQDKETLPSSRAVRREAAKFCRANGYEVRNDEWLGI</sequence>
<reference evidence="2 3" key="1">
    <citation type="journal article" date="2014" name="PLoS Genet.">
        <title>Phylogenetically driven sequencing of extremely halophilic archaea reveals strategies for static and dynamic osmo-response.</title>
        <authorList>
            <person name="Becker E.A."/>
            <person name="Seitzer P.M."/>
            <person name="Tritt A."/>
            <person name="Larsen D."/>
            <person name="Krusor M."/>
            <person name="Yao A.I."/>
            <person name="Wu D."/>
            <person name="Madern D."/>
            <person name="Eisen J.A."/>
            <person name="Darling A.E."/>
            <person name="Facciotti M.T."/>
        </authorList>
    </citation>
    <scope>NUCLEOTIDE SEQUENCE [LARGE SCALE GENOMIC DNA]</scope>
    <source>
        <strain evidence="2 3">DSM 10524</strain>
    </source>
</reference>
<dbReference type="Proteomes" id="UP000011688">
    <property type="component" value="Unassembled WGS sequence"/>
</dbReference>
<comment type="caution">
    <text evidence="2">The sequence shown here is derived from an EMBL/GenBank/DDBJ whole genome shotgun (WGS) entry which is preliminary data.</text>
</comment>
<gene>
    <name evidence="2" type="ORF">C491_17764</name>
</gene>
<dbReference type="InterPro" id="IPR043899">
    <property type="entry name" value="DUF5789"/>
</dbReference>
<dbReference type="EMBL" id="AOIB01000033">
    <property type="protein sequence ID" value="ELY54968.1"/>
    <property type="molecule type" value="Genomic_DNA"/>
</dbReference>
<feature type="compositionally biased region" description="Basic and acidic residues" evidence="1">
    <location>
        <begin position="13"/>
        <end position="33"/>
    </location>
</feature>
<feature type="region of interest" description="Disordered" evidence="1">
    <location>
        <begin position="1"/>
        <end position="41"/>
    </location>
</feature>
<dbReference type="AlphaFoldDB" id="L9X306"/>